<dbReference type="Gene3D" id="3.20.20.140">
    <property type="entry name" value="Metal-dependent hydrolases"/>
    <property type="match status" value="1"/>
</dbReference>
<dbReference type="InterPro" id="IPR052018">
    <property type="entry name" value="PHP_domain"/>
</dbReference>
<accession>B3QX46</accession>
<organism evidence="2 3">
    <name type="scientific">Chloroherpeton thalassium (strain ATCC 35110 / GB-78)</name>
    <dbReference type="NCBI Taxonomy" id="517418"/>
    <lineage>
        <taxon>Bacteria</taxon>
        <taxon>Pseudomonadati</taxon>
        <taxon>Chlorobiota</taxon>
        <taxon>Chlorobiia</taxon>
        <taxon>Chlorobiales</taxon>
        <taxon>Chloroherpetonaceae</taxon>
        <taxon>Chloroherpeton</taxon>
    </lineage>
</organism>
<dbReference type="Proteomes" id="UP000001208">
    <property type="component" value="Chromosome"/>
</dbReference>
<dbReference type="KEGG" id="cts:Ctha_2406"/>
<dbReference type="CDD" id="cd12111">
    <property type="entry name" value="PHP_HisPPase_Thermotoga_like"/>
    <property type="match status" value="1"/>
</dbReference>
<sequence length="237" mass="26962">MSENWLLCDFHIHTAFSDGALSLEDTIELYAENGFDVICITDHVLNEAELWDSWPQDQHPGVLLKAYYEDYIAALKVAAKKAWEKHELIVIPGIELTNNTQGFHLLGVGVESYMNPGLPIEVLAAEIHKQGGIAVAAHPLRGYLEGTNELMYLWNHREQFKHMIDAWEIGNRNELYHLVGSENLNYVASSDFHDPQHLYSWKTLLKSAKEIDAIKAAVRKNHSVAICLFRGQEERVK</sequence>
<dbReference type="PANTHER" id="PTHR42924:SF11">
    <property type="entry name" value="POLYMERASE_HISTIDINOL PHOSPHATASE N-TERMINAL DOMAIN-CONTAINING PROTEIN"/>
    <property type="match status" value="1"/>
</dbReference>
<dbReference type="InterPro" id="IPR004013">
    <property type="entry name" value="PHP_dom"/>
</dbReference>
<dbReference type="EMBL" id="CP001100">
    <property type="protein sequence ID" value="ACF14856.1"/>
    <property type="molecule type" value="Genomic_DNA"/>
</dbReference>
<name>B3QX46_CHLT3</name>
<dbReference type="SUPFAM" id="SSF89550">
    <property type="entry name" value="PHP domain-like"/>
    <property type="match status" value="1"/>
</dbReference>
<dbReference type="AlphaFoldDB" id="B3QX46"/>
<dbReference type="GO" id="GO:0004534">
    <property type="term" value="F:5'-3' RNA exonuclease activity"/>
    <property type="evidence" value="ECO:0007669"/>
    <property type="project" value="TreeGrafter"/>
</dbReference>
<dbReference type="RefSeq" id="WP_012500938.1">
    <property type="nucleotide sequence ID" value="NC_011026.1"/>
</dbReference>
<proteinExistence type="predicted"/>
<dbReference type="InterPro" id="IPR003141">
    <property type="entry name" value="Pol/His_phosphatase_N"/>
</dbReference>
<evidence type="ECO:0000313" key="3">
    <source>
        <dbReference type="Proteomes" id="UP000001208"/>
    </source>
</evidence>
<dbReference type="STRING" id="517418.Ctha_2406"/>
<dbReference type="Pfam" id="PF02811">
    <property type="entry name" value="PHP"/>
    <property type="match status" value="1"/>
</dbReference>
<dbReference type="eggNOG" id="COG0613">
    <property type="taxonomic scope" value="Bacteria"/>
</dbReference>
<protein>
    <submittedName>
        <fullName evidence="2">PHP domain protein</fullName>
    </submittedName>
</protein>
<evidence type="ECO:0000313" key="2">
    <source>
        <dbReference type="EMBL" id="ACF14856.1"/>
    </source>
</evidence>
<dbReference type="InterPro" id="IPR016195">
    <property type="entry name" value="Pol/histidinol_Pase-like"/>
</dbReference>
<dbReference type="SMART" id="SM00481">
    <property type="entry name" value="POLIIIAc"/>
    <property type="match status" value="1"/>
</dbReference>
<evidence type="ECO:0000259" key="1">
    <source>
        <dbReference type="SMART" id="SM00481"/>
    </source>
</evidence>
<dbReference type="HOGENOM" id="CLU_1068979_0_0_10"/>
<dbReference type="OrthoDB" id="9804333at2"/>
<keyword evidence="3" id="KW-1185">Reference proteome</keyword>
<gene>
    <name evidence="2" type="ordered locus">Ctha_2406</name>
</gene>
<feature type="domain" description="Polymerase/histidinol phosphatase N-terminal" evidence="1">
    <location>
        <begin position="8"/>
        <end position="100"/>
    </location>
</feature>
<dbReference type="GO" id="GO:0035312">
    <property type="term" value="F:5'-3' DNA exonuclease activity"/>
    <property type="evidence" value="ECO:0007669"/>
    <property type="project" value="TreeGrafter"/>
</dbReference>
<dbReference type="PANTHER" id="PTHR42924">
    <property type="entry name" value="EXONUCLEASE"/>
    <property type="match status" value="1"/>
</dbReference>
<reference evidence="2 3" key="1">
    <citation type="submission" date="2008-06" db="EMBL/GenBank/DDBJ databases">
        <title>Complete sequence of Chloroherpeton thalassium ATCC 35110.</title>
        <authorList>
            <consortium name="US DOE Joint Genome Institute"/>
            <person name="Lucas S."/>
            <person name="Copeland A."/>
            <person name="Lapidus A."/>
            <person name="Glavina del Rio T."/>
            <person name="Dalin E."/>
            <person name="Tice H."/>
            <person name="Bruce D."/>
            <person name="Goodwin L."/>
            <person name="Pitluck S."/>
            <person name="Schmutz J."/>
            <person name="Larimer F."/>
            <person name="Land M."/>
            <person name="Hauser L."/>
            <person name="Kyrpides N."/>
            <person name="Mikhailova N."/>
            <person name="Liu Z."/>
            <person name="Li T."/>
            <person name="Zhao F."/>
            <person name="Overmann J."/>
            <person name="Bryant D.A."/>
            <person name="Richardson P."/>
        </authorList>
    </citation>
    <scope>NUCLEOTIDE SEQUENCE [LARGE SCALE GENOMIC DNA]</scope>
    <source>
        <strain evidence="3">ATCC 35110 / GB-78</strain>
    </source>
</reference>